<reference evidence="1 2" key="1">
    <citation type="submission" date="2014-04" db="EMBL/GenBank/DDBJ databases">
        <title>A new species of microsporidia sheds light on the evolution of extreme parasitism.</title>
        <authorList>
            <person name="Haag K.L."/>
            <person name="James T.Y."/>
            <person name="Larsson R."/>
            <person name="Schaer T.M."/>
            <person name="Refardt D."/>
            <person name="Pombert J.-F."/>
            <person name="Ebert D."/>
        </authorList>
    </citation>
    <scope>NUCLEOTIDE SEQUENCE [LARGE SCALE GENOMIC DNA]</scope>
    <source>
        <strain evidence="1 2">UGP3</strain>
        <tissue evidence="1">Spores</tissue>
    </source>
</reference>
<keyword evidence="2" id="KW-1185">Reference proteome</keyword>
<accession>A0A098VTR2</accession>
<name>A0A098VTR2_9MICR</name>
<evidence type="ECO:0000313" key="2">
    <source>
        <dbReference type="Proteomes" id="UP000029725"/>
    </source>
</evidence>
<dbReference type="EMBL" id="JMKJ01000095">
    <property type="protein sequence ID" value="KGG52342.1"/>
    <property type="molecule type" value="Genomic_DNA"/>
</dbReference>
<proteinExistence type="predicted"/>
<dbReference type="VEuPathDB" id="MicrosporidiaDB:DI09_186p20"/>
<gene>
    <name evidence="1" type="ORF">DI09_186p20</name>
</gene>
<dbReference type="GeneID" id="25258770"/>
<dbReference type="HOGENOM" id="CLU_1390540_0_0_1"/>
<organism evidence="1 2">
    <name type="scientific">Mitosporidium daphniae</name>
    <dbReference type="NCBI Taxonomy" id="1485682"/>
    <lineage>
        <taxon>Eukaryota</taxon>
        <taxon>Fungi</taxon>
        <taxon>Fungi incertae sedis</taxon>
        <taxon>Microsporidia</taxon>
        <taxon>Mitosporidium</taxon>
    </lineage>
</organism>
<dbReference type="OrthoDB" id="429841at2759"/>
<dbReference type="AlphaFoldDB" id="A0A098VTR2"/>
<comment type="caution">
    <text evidence="1">The sequence shown here is derived from an EMBL/GenBank/DDBJ whole genome shotgun (WGS) entry which is preliminary data.</text>
</comment>
<sequence>MKSQEQTLEISAKTIESRTVFILREKHTHALPLSQQKPDFMSKSCQYCPNEGDFLDSTEKRLHFLSQWHKTNVKRSYYGLCSLKYSEFTLLPVKAFLLQNESLPSFPHLPMQQDDSEADFVNLNSDSWIRFLNSFASTHETVNPLSQFPERVCVHRSLFSTEKCETISQEVIVATADKISTYIDLAFTFIYITAEE</sequence>
<protein>
    <submittedName>
        <fullName evidence="1">Uncharacterized protein</fullName>
    </submittedName>
</protein>
<dbReference type="Proteomes" id="UP000029725">
    <property type="component" value="Unassembled WGS sequence"/>
</dbReference>
<evidence type="ECO:0000313" key="1">
    <source>
        <dbReference type="EMBL" id="KGG52342.1"/>
    </source>
</evidence>
<dbReference type="RefSeq" id="XP_013238778.1">
    <property type="nucleotide sequence ID" value="XM_013383324.1"/>
</dbReference>